<dbReference type="AlphaFoldDB" id="A0A0A2ET06"/>
<comment type="caution">
    <text evidence="2">The sequence shown here is derived from an EMBL/GenBank/DDBJ whole genome shotgun (WGS) entry which is preliminary data.</text>
</comment>
<keyword evidence="3" id="KW-1185">Reference proteome</keyword>
<evidence type="ECO:0000313" key="2">
    <source>
        <dbReference type="EMBL" id="KGN79469.1"/>
    </source>
</evidence>
<dbReference type="Proteomes" id="UP000030125">
    <property type="component" value="Unassembled WGS sequence"/>
</dbReference>
<keyword evidence="1" id="KW-1133">Transmembrane helix</keyword>
<dbReference type="EMBL" id="JQJD01000050">
    <property type="protein sequence ID" value="KGN79469.1"/>
    <property type="molecule type" value="Genomic_DNA"/>
</dbReference>
<accession>A0A0A2ET06</accession>
<evidence type="ECO:0000256" key="1">
    <source>
        <dbReference type="SAM" id="Phobius"/>
    </source>
</evidence>
<name>A0A0A2ET06_PORCN</name>
<organism evidence="2 3">
    <name type="scientific">Porphyromonas cangingivalis</name>
    <dbReference type="NCBI Taxonomy" id="36874"/>
    <lineage>
        <taxon>Bacteria</taxon>
        <taxon>Pseudomonadati</taxon>
        <taxon>Bacteroidota</taxon>
        <taxon>Bacteroidia</taxon>
        <taxon>Bacteroidales</taxon>
        <taxon>Porphyromonadaceae</taxon>
        <taxon>Porphyromonas</taxon>
    </lineage>
</organism>
<keyword evidence="1" id="KW-0472">Membrane</keyword>
<gene>
    <name evidence="2" type="ORF">HQ35_07900</name>
</gene>
<feature type="transmembrane region" description="Helical" evidence="1">
    <location>
        <begin position="58"/>
        <end position="77"/>
    </location>
</feature>
<keyword evidence="1" id="KW-0812">Transmembrane</keyword>
<proteinExistence type="predicted"/>
<sequence>MTLFPFNSFFLKKNGCVVMRYFRWGTADSPSLSKAVSESVESEIACAMLWAYSIKCHILLWWCGRVGSVVSFALALVHRWCAKKVVRFDKSIRKTCRIESYESMTTVVRLIIAPFSELRSEGQRWKGLIHAV</sequence>
<evidence type="ECO:0000313" key="3">
    <source>
        <dbReference type="Proteomes" id="UP000030125"/>
    </source>
</evidence>
<protein>
    <submittedName>
        <fullName evidence="2">Uncharacterized protein</fullName>
    </submittedName>
</protein>
<reference evidence="2 3" key="1">
    <citation type="submission" date="2014-08" db="EMBL/GenBank/DDBJ databases">
        <title>Porphyromonas cangingivalis strain:COT-109_OH1386 Genome sequencing.</title>
        <authorList>
            <person name="Wallis C."/>
            <person name="Deusch O."/>
            <person name="O'Flynn C."/>
            <person name="Davis I."/>
            <person name="Jospin G."/>
            <person name="Darling A.E."/>
            <person name="Coil D.A."/>
            <person name="Alexiev A."/>
            <person name="Horsfall A."/>
            <person name="Kirkwood N."/>
            <person name="Harris S."/>
            <person name="Eisen J.A."/>
        </authorList>
    </citation>
    <scope>NUCLEOTIDE SEQUENCE [LARGE SCALE GENOMIC DNA]</scope>
    <source>
        <strain evidence="3">COT-109 OH1386</strain>
    </source>
</reference>